<organism evidence="2 3">
    <name type="scientific">Acipenser oxyrinchus oxyrinchus</name>
    <dbReference type="NCBI Taxonomy" id="40147"/>
    <lineage>
        <taxon>Eukaryota</taxon>
        <taxon>Metazoa</taxon>
        <taxon>Chordata</taxon>
        <taxon>Craniata</taxon>
        <taxon>Vertebrata</taxon>
        <taxon>Euteleostomi</taxon>
        <taxon>Actinopterygii</taxon>
        <taxon>Chondrostei</taxon>
        <taxon>Acipenseriformes</taxon>
        <taxon>Acipenseridae</taxon>
        <taxon>Acipenser</taxon>
    </lineage>
</organism>
<dbReference type="EMBL" id="JAGXEW010000050">
    <property type="protein sequence ID" value="KAK1151825.1"/>
    <property type="molecule type" value="Genomic_DNA"/>
</dbReference>
<sequence length="241" mass="25851">MFPIRVKVKGRDDPTYHLLQCDYTPTPLNKRALSLSHPLSIYLENYGTSQGNLTFQSPNGTESGTAVTITIEVESSDLSDMNYAVLRLTIAKEVVDFDPPVCSLVFINENCSTNCAGETWELCAEVRDSGVGVHRIFTRLGNGTLNTTMVWEGGANTTLVNYTASCCSTEVNIIVVDKAGNVGNCRYSMRKVPGTSAAPELVTTGSATPYPDAFGKGQPGAVVGSVLLYSSSLALLALYLF</sequence>
<evidence type="ECO:0000313" key="3">
    <source>
        <dbReference type="Proteomes" id="UP001230051"/>
    </source>
</evidence>
<proteinExistence type="predicted"/>
<feature type="domain" description="VWA7 Ig-like" evidence="1">
    <location>
        <begin position="29"/>
        <end position="91"/>
    </location>
</feature>
<protein>
    <submittedName>
        <fullName evidence="2">von Willebrand factor A domain-containing protein 7-like</fullName>
    </submittedName>
</protein>
<reference evidence="2" key="1">
    <citation type="submission" date="2022-02" db="EMBL/GenBank/DDBJ databases">
        <title>Atlantic sturgeon de novo genome assembly.</title>
        <authorList>
            <person name="Stock M."/>
            <person name="Klopp C."/>
            <person name="Guiguen Y."/>
            <person name="Cabau C."/>
            <person name="Parinello H."/>
            <person name="Santidrian Yebra-Pimentel E."/>
            <person name="Kuhl H."/>
            <person name="Dirks R.P."/>
            <person name="Guessner J."/>
            <person name="Wuertz S."/>
            <person name="Du K."/>
            <person name="Schartl M."/>
        </authorList>
    </citation>
    <scope>NUCLEOTIDE SEQUENCE</scope>
    <source>
        <strain evidence="2">STURGEONOMICS-FGT-2020</strain>
        <tissue evidence="2">Whole blood</tissue>
    </source>
</reference>
<gene>
    <name evidence="2" type="ORF">AOXY_G32175</name>
</gene>
<dbReference type="Proteomes" id="UP001230051">
    <property type="component" value="Unassembled WGS sequence"/>
</dbReference>
<dbReference type="InterPro" id="IPR057615">
    <property type="entry name" value="Ig_VWA7"/>
</dbReference>
<accession>A0AAD8CIV3</accession>
<evidence type="ECO:0000313" key="2">
    <source>
        <dbReference type="EMBL" id="KAK1151825.1"/>
    </source>
</evidence>
<name>A0AAD8CIV3_ACIOX</name>
<keyword evidence="3" id="KW-1185">Reference proteome</keyword>
<comment type="caution">
    <text evidence="2">The sequence shown here is derived from an EMBL/GenBank/DDBJ whole genome shotgun (WGS) entry which is preliminary data.</text>
</comment>
<dbReference type="Pfam" id="PF23619">
    <property type="entry name" value="Ig_VWA7"/>
    <property type="match status" value="1"/>
</dbReference>
<evidence type="ECO:0000259" key="1">
    <source>
        <dbReference type="Pfam" id="PF23619"/>
    </source>
</evidence>
<dbReference type="AlphaFoldDB" id="A0AAD8CIV3"/>